<sequence length="281" mass="31551">MQHFVAPSSIVRRIWGSADTILFIFAGAAAEFALNKAVDWLYFTGRLPSDPLGRLFSTVDYARRIVFADQAAAEQAIDTIAAIHGAVEAKRGHAIPDWAYRDVLFMLIAYSMRAFEVLERPLTAAEREEIVEVFGRVGRRMGISELPTGYAAWRLAREQHLAQNTLLSSYTEDLYRQYERHLGWARFQLLRGVQGMVVPPSVRGWLGLPDGAWLRPPLALYRATRSFALSQWAKNAMLPAEYRDRIKDLDAQPAEVTPPPSRGSCPFHRAGAPTGLRRRAA</sequence>
<accession>A0ABR8JU15</accession>
<keyword evidence="4" id="KW-1185">Reference proteome</keyword>
<evidence type="ECO:0000313" key="3">
    <source>
        <dbReference type="EMBL" id="MBD2721224.1"/>
    </source>
</evidence>
<evidence type="ECO:0000256" key="1">
    <source>
        <dbReference type="SAM" id="MobiDB-lite"/>
    </source>
</evidence>
<dbReference type="Pfam" id="PF09995">
    <property type="entry name" value="MPAB_Lcp_cat"/>
    <property type="match status" value="1"/>
</dbReference>
<dbReference type="Proteomes" id="UP000606003">
    <property type="component" value="Unassembled WGS sequence"/>
</dbReference>
<evidence type="ECO:0000313" key="4">
    <source>
        <dbReference type="Proteomes" id="UP000606003"/>
    </source>
</evidence>
<feature type="region of interest" description="Disordered" evidence="1">
    <location>
        <begin position="252"/>
        <end position="281"/>
    </location>
</feature>
<dbReference type="EMBL" id="JACXAC010000001">
    <property type="protein sequence ID" value="MBD2721224.1"/>
    <property type="molecule type" value="Genomic_DNA"/>
</dbReference>
<proteinExistence type="predicted"/>
<feature type="domain" description="ER-bound oxygenase mpaB/mpaB'/Rubber oxygenase catalytic" evidence="2">
    <location>
        <begin position="43"/>
        <end position="226"/>
    </location>
</feature>
<dbReference type="RefSeq" id="WP_190922477.1">
    <property type="nucleotide sequence ID" value="NZ_JACXAC010000001.1"/>
</dbReference>
<dbReference type="InterPro" id="IPR018713">
    <property type="entry name" value="MPAB/Lcp_cat_dom"/>
</dbReference>
<name>A0ABR8JU15_9BACT</name>
<gene>
    <name evidence="3" type="ORF">IC234_03720</name>
</gene>
<evidence type="ECO:0000259" key="2">
    <source>
        <dbReference type="Pfam" id="PF09995"/>
    </source>
</evidence>
<protein>
    <submittedName>
        <fullName evidence="3">DUF2236 domain-containing protein</fullName>
    </submittedName>
</protein>
<comment type="caution">
    <text evidence="3">The sequence shown here is derived from an EMBL/GenBank/DDBJ whole genome shotgun (WGS) entry which is preliminary data.</text>
</comment>
<organism evidence="3 4">
    <name type="scientific">Hymenobacter armeniacus</name>
    <dbReference type="NCBI Taxonomy" id="2771358"/>
    <lineage>
        <taxon>Bacteria</taxon>
        <taxon>Pseudomonadati</taxon>
        <taxon>Bacteroidota</taxon>
        <taxon>Cytophagia</taxon>
        <taxon>Cytophagales</taxon>
        <taxon>Hymenobacteraceae</taxon>
        <taxon>Hymenobacter</taxon>
    </lineage>
</organism>
<reference evidence="3 4" key="1">
    <citation type="submission" date="2020-09" db="EMBL/GenBank/DDBJ databases">
        <authorList>
            <person name="Kim M.K."/>
        </authorList>
    </citation>
    <scope>NUCLEOTIDE SEQUENCE [LARGE SCALE GENOMIC DNA]</scope>
    <source>
        <strain evidence="3 4">BT189</strain>
    </source>
</reference>